<evidence type="ECO:0000313" key="8">
    <source>
        <dbReference type="Proteomes" id="UP000602759"/>
    </source>
</evidence>
<dbReference type="CDD" id="cd00761">
    <property type="entry name" value="Glyco_tranf_GTA_type"/>
    <property type="match status" value="1"/>
</dbReference>
<feature type="domain" description="Glycosyltransferase 2-like" evidence="6">
    <location>
        <begin position="48"/>
        <end position="156"/>
    </location>
</feature>
<keyword evidence="4" id="KW-0808">Transferase</keyword>
<dbReference type="Gene3D" id="3.90.550.10">
    <property type="entry name" value="Spore Coat Polysaccharide Biosynthesis Protein SpsA, Chain A"/>
    <property type="match status" value="1"/>
</dbReference>
<dbReference type="SUPFAM" id="SSF53448">
    <property type="entry name" value="Nucleotide-diphospho-sugar transferases"/>
    <property type="match status" value="1"/>
</dbReference>
<evidence type="ECO:0000256" key="4">
    <source>
        <dbReference type="ARBA" id="ARBA00022679"/>
    </source>
</evidence>
<organism evidence="7 8">
    <name type="scientific">Sphingobacterium micropteri</name>
    <dbReference type="NCBI Taxonomy" id="2763501"/>
    <lineage>
        <taxon>Bacteria</taxon>
        <taxon>Pseudomonadati</taxon>
        <taxon>Bacteroidota</taxon>
        <taxon>Sphingobacteriia</taxon>
        <taxon>Sphingobacteriales</taxon>
        <taxon>Sphingobacteriaceae</taxon>
        <taxon>Sphingobacterium</taxon>
    </lineage>
</organism>
<dbReference type="EMBL" id="JACOIK010000005">
    <property type="protein sequence ID" value="MBD1432776.1"/>
    <property type="molecule type" value="Genomic_DNA"/>
</dbReference>
<evidence type="ECO:0000256" key="5">
    <source>
        <dbReference type="ARBA" id="ARBA00023136"/>
    </source>
</evidence>
<keyword evidence="2" id="KW-1003">Cell membrane</keyword>
<comment type="caution">
    <text evidence="7">The sequence shown here is derived from an EMBL/GenBank/DDBJ whole genome shotgun (WGS) entry which is preliminary data.</text>
</comment>
<sequence length="292" mass="33511">MIPTGNIHKLYNRYLIAFDKDFHTISDSTVNQVRKQLQPFHHPEPLVSMVVIAHNEAPRILACLWSLSEQVTSVPMELIVVNNNSTDMTEDILKTLDVVYYNETRKGPGFARQCGLDHAKGKYIICIDADTLYPSHYVTTHLKSLQRTDVSCAFSLWSFLPEQKQSKFSLLIYEAFRDFYLMLQYIRRPELCVRGMVFSFKSEYAKQIGFRTDIIRGEDGSLALALKQHGKIAFIRDRRARAITGHGTLGADGSLFNSFKIRLLKAIKSFPSLFSRTTKYRDEESNLIDKTK</sequence>
<evidence type="ECO:0000259" key="6">
    <source>
        <dbReference type="Pfam" id="PF00535"/>
    </source>
</evidence>
<evidence type="ECO:0000256" key="1">
    <source>
        <dbReference type="ARBA" id="ARBA00004236"/>
    </source>
</evidence>
<dbReference type="Pfam" id="PF00535">
    <property type="entry name" value="Glycos_transf_2"/>
    <property type="match status" value="1"/>
</dbReference>
<reference evidence="7 8" key="1">
    <citation type="submission" date="2020-08" db="EMBL/GenBank/DDBJ databases">
        <title>Sphingobacterium sp. DN00404 isolated from aquaculture water.</title>
        <authorList>
            <person name="Zhang M."/>
        </authorList>
    </citation>
    <scope>NUCLEOTIDE SEQUENCE [LARGE SCALE GENOMIC DNA]</scope>
    <source>
        <strain evidence="7 8">DN00404</strain>
    </source>
</reference>
<protein>
    <submittedName>
        <fullName evidence="7">Glycosyltransferase family 2 protein</fullName>
    </submittedName>
</protein>
<dbReference type="PANTHER" id="PTHR43646:SF2">
    <property type="entry name" value="GLYCOSYLTRANSFERASE 2-LIKE DOMAIN-CONTAINING PROTEIN"/>
    <property type="match status" value="1"/>
</dbReference>
<evidence type="ECO:0000256" key="2">
    <source>
        <dbReference type="ARBA" id="ARBA00022475"/>
    </source>
</evidence>
<dbReference type="InterPro" id="IPR001173">
    <property type="entry name" value="Glyco_trans_2-like"/>
</dbReference>
<dbReference type="Proteomes" id="UP000602759">
    <property type="component" value="Unassembled WGS sequence"/>
</dbReference>
<gene>
    <name evidence="7" type="ORF">H8B06_08075</name>
</gene>
<proteinExistence type="predicted"/>
<name>A0ABR7YN78_9SPHI</name>
<keyword evidence="8" id="KW-1185">Reference proteome</keyword>
<keyword evidence="5" id="KW-0472">Membrane</keyword>
<dbReference type="InterPro" id="IPR029044">
    <property type="entry name" value="Nucleotide-diphossugar_trans"/>
</dbReference>
<accession>A0ABR7YN78</accession>
<dbReference type="PANTHER" id="PTHR43646">
    <property type="entry name" value="GLYCOSYLTRANSFERASE"/>
    <property type="match status" value="1"/>
</dbReference>
<evidence type="ECO:0000313" key="7">
    <source>
        <dbReference type="EMBL" id="MBD1432776.1"/>
    </source>
</evidence>
<keyword evidence="3" id="KW-0328">Glycosyltransferase</keyword>
<evidence type="ECO:0000256" key="3">
    <source>
        <dbReference type="ARBA" id="ARBA00022676"/>
    </source>
</evidence>
<comment type="subcellular location">
    <subcellularLocation>
        <location evidence="1">Cell membrane</location>
    </subcellularLocation>
</comment>